<evidence type="ECO:0000256" key="2">
    <source>
        <dbReference type="SAM" id="SignalP"/>
    </source>
</evidence>
<organism evidence="3 4">
    <name type="scientific">Mesorhizobium ventifaucium</name>
    <dbReference type="NCBI Taxonomy" id="666020"/>
    <lineage>
        <taxon>Bacteria</taxon>
        <taxon>Pseudomonadati</taxon>
        <taxon>Pseudomonadota</taxon>
        <taxon>Alphaproteobacteria</taxon>
        <taxon>Hyphomicrobiales</taxon>
        <taxon>Phyllobacteriaceae</taxon>
        <taxon>Mesorhizobium</taxon>
    </lineage>
</organism>
<accession>A0ABN8JEH9</accession>
<evidence type="ECO:0000313" key="3">
    <source>
        <dbReference type="EMBL" id="CAH2395469.1"/>
    </source>
</evidence>
<keyword evidence="4" id="KW-1185">Reference proteome</keyword>
<reference evidence="3" key="1">
    <citation type="submission" date="2022-03" db="EMBL/GenBank/DDBJ databases">
        <authorList>
            <person name="Brunel B."/>
        </authorList>
    </citation>
    <scope>NUCLEOTIDE SEQUENCE</scope>
    <source>
        <strain evidence="3">STM4922sample</strain>
    </source>
</reference>
<dbReference type="EMBL" id="CAKXZS010000004">
    <property type="protein sequence ID" value="CAH2395469.1"/>
    <property type="molecule type" value="Genomic_DNA"/>
</dbReference>
<proteinExistence type="predicted"/>
<comment type="caution">
    <text evidence="3">The sequence shown here is derived from an EMBL/GenBank/DDBJ whole genome shotgun (WGS) entry which is preliminary data.</text>
</comment>
<evidence type="ECO:0000256" key="1">
    <source>
        <dbReference type="SAM" id="MobiDB-lite"/>
    </source>
</evidence>
<feature type="region of interest" description="Disordered" evidence="1">
    <location>
        <begin position="24"/>
        <end position="75"/>
    </location>
</feature>
<feature type="compositionally biased region" description="Polar residues" evidence="1">
    <location>
        <begin position="25"/>
        <end position="50"/>
    </location>
</feature>
<keyword evidence="2" id="KW-0732">Signal</keyword>
<evidence type="ECO:0000313" key="4">
    <source>
        <dbReference type="Proteomes" id="UP001152604"/>
    </source>
</evidence>
<sequence length="75" mass="7623">MTGLSMTRLSFLSALAAALALAGCSNETEPTQGSTSSTEPTQSNTNTVDQNPEVDKDPTPKTTTGGDQPGTPPAQ</sequence>
<dbReference type="Proteomes" id="UP001152604">
    <property type="component" value="Unassembled WGS sequence"/>
</dbReference>
<name>A0ABN8JEH9_9HYPH</name>
<feature type="chain" id="PRO_5047002927" evidence="2">
    <location>
        <begin position="23"/>
        <end position="75"/>
    </location>
</feature>
<gene>
    <name evidence="3" type="ORF">MES4922_120179</name>
</gene>
<feature type="signal peptide" evidence="2">
    <location>
        <begin position="1"/>
        <end position="22"/>
    </location>
</feature>
<protein>
    <submittedName>
        <fullName evidence="3">Immunogenic protein (Bcsp31-1)</fullName>
    </submittedName>
</protein>